<gene>
    <name evidence="1" type="ORF">NPIL_568491</name>
</gene>
<dbReference type="Proteomes" id="UP000887013">
    <property type="component" value="Unassembled WGS sequence"/>
</dbReference>
<evidence type="ECO:0000313" key="2">
    <source>
        <dbReference type="Proteomes" id="UP000887013"/>
    </source>
</evidence>
<evidence type="ECO:0000313" key="1">
    <source>
        <dbReference type="EMBL" id="GFS72532.1"/>
    </source>
</evidence>
<proteinExistence type="predicted"/>
<name>A0A8X6MQN0_NEPPI</name>
<comment type="caution">
    <text evidence="1">The sequence shown here is derived from an EMBL/GenBank/DDBJ whole genome shotgun (WGS) entry which is preliminary data.</text>
</comment>
<dbReference type="AlphaFoldDB" id="A0A8X6MQN0"/>
<accession>A0A8X6MQN0</accession>
<dbReference type="EMBL" id="BMAW01001101">
    <property type="protein sequence ID" value="GFS72532.1"/>
    <property type="molecule type" value="Genomic_DNA"/>
</dbReference>
<organism evidence="1 2">
    <name type="scientific">Nephila pilipes</name>
    <name type="common">Giant wood spider</name>
    <name type="synonym">Nephila maculata</name>
    <dbReference type="NCBI Taxonomy" id="299642"/>
    <lineage>
        <taxon>Eukaryota</taxon>
        <taxon>Metazoa</taxon>
        <taxon>Ecdysozoa</taxon>
        <taxon>Arthropoda</taxon>
        <taxon>Chelicerata</taxon>
        <taxon>Arachnida</taxon>
        <taxon>Araneae</taxon>
        <taxon>Araneomorphae</taxon>
        <taxon>Entelegynae</taxon>
        <taxon>Araneoidea</taxon>
        <taxon>Nephilidae</taxon>
        <taxon>Nephila</taxon>
    </lineage>
</organism>
<dbReference type="OrthoDB" id="6437189at2759"/>
<reference evidence="1" key="1">
    <citation type="submission" date="2020-08" db="EMBL/GenBank/DDBJ databases">
        <title>Multicomponent nature underlies the extraordinary mechanical properties of spider dragline silk.</title>
        <authorList>
            <person name="Kono N."/>
            <person name="Nakamura H."/>
            <person name="Mori M."/>
            <person name="Yoshida Y."/>
            <person name="Ohtoshi R."/>
            <person name="Malay A.D."/>
            <person name="Moran D.A.P."/>
            <person name="Tomita M."/>
            <person name="Numata K."/>
            <person name="Arakawa K."/>
        </authorList>
    </citation>
    <scope>NUCLEOTIDE SEQUENCE</scope>
</reference>
<keyword evidence="2" id="KW-1185">Reference proteome</keyword>
<protein>
    <submittedName>
        <fullName evidence="1">Uncharacterized protein</fullName>
    </submittedName>
</protein>
<sequence length="100" mass="11070">MWDDRNVPSSASCAGIDRLNIWSQVMYYYISRGKSESVSIGETVKQKSDLLMFLDNIPSSESATIANVESSLRNRTLDENKALSLCSAFASSGTELIERL</sequence>